<organism evidence="1 2">
    <name type="scientific">Vagococcus fessus</name>
    <dbReference type="NCBI Taxonomy" id="120370"/>
    <lineage>
        <taxon>Bacteria</taxon>
        <taxon>Bacillati</taxon>
        <taxon>Bacillota</taxon>
        <taxon>Bacilli</taxon>
        <taxon>Lactobacillales</taxon>
        <taxon>Enterococcaceae</taxon>
        <taxon>Vagococcus</taxon>
    </lineage>
</organism>
<evidence type="ECO:0000313" key="1">
    <source>
        <dbReference type="EMBL" id="RSU02467.1"/>
    </source>
</evidence>
<dbReference type="Proteomes" id="UP000287101">
    <property type="component" value="Unassembled WGS sequence"/>
</dbReference>
<name>A0A430A6E0_9ENTE</name>
<evidence type="ECO:0000313" key="2">
    <source>
        <dbReference type="Proteomes" id="UP000287101"/>
    </source>
</evidence>
<gene>
    <name evidence="1" type="ORF">CBF31_08860</name>
</gene>
<protein>
    <submittedName>
        <fullName evidence="1">Uncharacterized protein</fullName>
    </submittedName>
</protein>
<dbReference type="EMBL" id="NGJY01000003">
    <property type="protein sequence ID" value="RSU02467.1"/>
    <property type="molecule type" value="Genomic_DNA"/>
</dbReference>
<comment type="caution">
    <text evidence="1">The sequence shown here is derived from an EMBL/GenBank/DDBJ whole genome shotgun (WGS) entry which is preliminary data.</text>
</comment>
<dbReference type="AlphaFoldDB" id="A0A430A6E0"/>
<sequence length="93" mass="10827">MDLPLVFAVLNREEQIIPIDKGASKVSDKLLSEALDLDLFLFRDDRIQTRVCDTSELEYEEGKIVNFIYKERKNKISLSTFREILFTGLNQET</sequence>
<accession>A0A430A6E0</accession>
<reference evidence="1 2" key="1">
    <citation type="submission" date="2017-05" db="EMBL/GenBank/DDBJ databases">
        <title>Vagococcus spp. assemblies.</title>
        <authorList>
            <person name="Gulvik C.A."/>
        </authorList>
    </citation>
    <scope>NUCLEOTIDE SEQUENCE [LARGE SCALE GENOMIC DNA]</scope>
    <source>
        <strain evidence="1 2">CCUG 41755</strain>
    </source>
</reference>
<dbReference type="RefSeq" id="WP_126832152.1">
    <property type="nucleotide sequence ID" value="NZ_CBCRYB010000009.1"/>
</dbReference>
<proteinExistence type="predicted"/>
<keyword evidence="2" id="KW-1185">Reference proteome</keyword>